<evidence type="ECO:0000313" key="2">
    <source>
        <dbReference type="EMBL" id="SOD97786.1"/>
    </source>
</evidence>
<reference evidence="2 3" key="1">
    <citation type="submission" date="2017-09" db="EMBL/GenBank/DDBJ databases">
        <authorList>
            <person name="Ehlers B."/>
            <person name="Leendertz F.H."/>
        </authorList>
    </citation>
    <scope>NUCLEOTIDE SEQUENCE [LARGE SCALE GENOMIC DNA]</scope>
    <source>
        <strain evidence="2 3">USBA 140</strain>
    </source>
</reference>
<evidence type="ECO:0000259" key="1">
    <source>
        <dbReference type="PROSITE" id="PS51725"/>
    </source>
</evidence>
<dbReference type="EMBL" id="OCNJ01000007">
    <property type="protein sequence ID" value="SOD97786.1"/>
    <property type="molecule type" value="Genomic_DNA"/>
</dbReference>
<proteinExistence type="predicted"/>
<sequence>MFIAMNRFRIRKGQEAEFERIWRERDSHLNEVPGFVEFALLKGPEHEDHTLYASHTVWRSAEDFQAWTTSDAFRKAHAGAGASRDVYLGPPQFEGFEAVQVLKGA</sequence>
<organism evidence="2 3">
    <name type="scientific">Caenispirillum bisanense</name>
    <dbReference type="NCBI Taxonomy" id="414052"/>
    <lineage>
        <taxon>Bacteria</taxon>
        <taxon>Pseudomonadati</taxon>
        <taxon>Pseudomonadota</taxon>
        <taxon>Alphaproteobacteria</taxon>
        <taxon>Rhodospirillales</taxon>
        <taxon>Novispirillaceae</taxon>
        <taxon>Caenispirillum</taxon>
    </lineage>
</organism>
<dbReference type="PANTHER" id="PTHR34474:SF2">
    <property type="entry name" value="SIGNAL TRANSDUCTION PROTEIN TRAP"/>
    <property type="match status" value="1"/>
</dbReference>
<dbReference type="Pfam" id="PF03992">
    <property type="entry name" value="ABM"/>
    <property type="match status" value="1"/>
</dbReference>
<gene>
    <name evidence="2" type="ORF">SAMN05421508_10781</name>
</gene>
<protein>
    <submittedName>
        <fullName evidence="2">Heme-degrading monooxygenase HmoA</fullName>
    </submittedName>
</protein>
<dbReference type="InterPro" id="IPR050404">
    <property type="entry name" value="Heme-degrading_MO"/>
</dbReference>
<dbReference type="RefSeq" id="WP_097280194.1">
    <property type="nucleotide sequence ID" value="NZ_OCNJ01000007.1"/>
</dbReference>
<accession>A0A286GRJ1</accession>
<feature type="domain" description="ABM" evidence="1">
    <location>
        <begin position="2"/>
        <end position="96"/>
    </location>
</feature>
<dbReference type="Proteomes" id="UP000219621">
    <property type="component" value="Unassembled WGS sequence"/>
</dbReference>
<keyword evidence="2" id="KW-0503">Monooxygenase</keyword>
<keyword evidence="3" id="KW-1185">Reference proteome</keyword>
<dbReference type="InterPro" id="IPR007138">
    <property type="entry name" value="ABM_dom"/>
</dbReference>
<dbReference type="PANTHER" id="PTHR34474">
    <property type="entry name" value="SIGNAL TRANSDUCTION PROTEIN TRAP"/>
    <property type="match status" value="1"/>
</dbReference>
<dbReference type="OrthoDB" id="9798115at2"/>
<dbReference type="GO" id="GO:0004497">
    <property type="term" value="F:monooxygenase activity"/>
    <property type="evidence" value="ECO:0007669"/>
    <property type="project" value="UniProtKB-KW"/>
</dbReference>
<dbReference type="PROSITE" id="PS51725">
    <property type="entry name" value="ABM"/>
    <property type="match status" value="1"/>
</dbReference>
<name>A0A286GRJ1_9PROT</name>
<dbReference type="Gene3D" id="3.30.70.100">
    <property type="match status" value="1"/>
</dbReference>
<keyword evidence="2" id="KW-0560">Oxidoreductase</keyword>
<dbReference type="SUPFAM" id="SSF54909">
    <property type="entry name" value="Dimeric alpha+beta barrel"/>
    <property type="match status" value="1"/>
</dbReference>
<dbReference type="InterPro" id="IPR011008">
    <property type="entry name" value="Dimeric_a/b-barrel"/>
</dbReference>
<evidence type="ECO:0000313" key="3">
    <source>
        <dbReference type="Proteomes" id="UP000219621"/>
    </source>
</evidence>
<dbReference type="AlphaFoldDB" id="A0A286GRJ1"/>